<accession>A0A1Y1N6T6</accession>
<feature type="domain" description="WIBG Mago-binding" evidence="4">
    <location>
        <begin position="5"/>
        <end position="31"/>
    </location>
</feature>
<reference evidence="5" key="1">
    <citation type="journal article" date="2016" name="Sci. Rep.">
        <title>Molecular characterization of firefly nuptial gifts: a multi-omics approach sheds light on postcopulatory sexual selection.</title>
        <authorList>
            <person name="Al-Wathiqui N."/>
            <person name="Fallon T.R."/>
            <person name="South A."/>
            <person name="Weng J.K."/>
            <person name="Lewis S.M."/>
        </authorList>
    </citation>
    <scope>NUCLEOTIDE SEQUENCE</scope>
</reference>
<dbReference type="InterPro" id="IPR015362">
    <property type="entry name" value="WIBG_mago-bd"/>
</dbReference>
<dbReference type="PANTHER" id="PTHR22959:SF0">
    <property type="entry name" value="PARTNER OF Y14 AND MAGO"/>
    <property type="match status" value="1"/>
</dbReference>
<evidence type="ECO:0000256" key="2">
    <source>
        <dbReference type="ARBA" id="ARBA00018898"/>
    </source>
</evidence>
<comment type="similarity">
    <text evidence="1">Belongs to the pym family.</text>
</comment>
<evidence type="ECO:0000313" key="5">
    <source>
        <dbReference type="EMBL" id="JAV93614.1"/>
    </source>
</evidence>
<dbReference type="GO" id="GO:0035145">
    <property type="term" value="C:exon-exon junction complex"/>
    <property type="evidence" value="ECO:0007669"/>
    <property type="project" value="TreeGrafter"/>
</dbReference>
<dbReference type="SMART" id="SM01273">
    <property type="entry name" value="Mago-bind"/>
    <property type="match status" value="1"/>
</dbReference>
<evidence type="ECO:0000259" key="4">
    <source>
        <dbReference type="SMART" id="SM01273"/>
    </source>
</evidence>
<dbReference type="GO" id="GO:0003723">
    <property type="term" value="F:RNA binding"/>
    <property type="evidence" value="ECO:0007669"/>
    <property type="project" value="TreeGrafter"/>
</dbReference>
<proteinExistence type="inferred from homology"/>
<dbReference type="PANTHER" id="PTHR22959">
    <property type="entry name" value="PYM PROTEIN"/>
    <property type="match status" value="1"/>
</dbReference>
<dbReference type="EMBL" id="GEZM01011168">
    <property type="protein sequence ID" value="JAV93614.1"/>
    <property type="molecule type" value="Transcribed_RNA"/>
</dbReference>
<evidence type="ECO:0000256" key="1">
    <source>
        <dbReference type="ARBA" id="ARBA00009394"/>
    </source>
</evidence>
<dbReference type="InterPro" id="IPR039333">
    <property type="entry name" value="PYM1"/>
</dbReference>
<feature type="compositionally biased region" description="Basic and acidic residues" evidence="3">
    <location>
        <begin position="114"/>
        <end position="134"/>
    </location>
</feature>
<dbReference type="AlphaFoldDB" id="A0A1Y1N6T6"/>
<feature type="region of interest" description="Disordered" evidence="3">
    <location>
        <begin position="110"/>
        <end position="134"/>
    </location>
</feature>
<evidence type="ECO:0000256" key="3">
    <source>
        <dbReference type="SAM" id="MobiDB-lite"/>
    </source>
</evidence>
<dbReference type="GO" id="GO:0005737">
    <property type="term" value="C:cytoplasm"/>
    <property type="evidence" value="ECO:0007669"/>
    <property type="project" value="TreeGrafter"/>
</dbReference>
<dbReference type="InterPro" id="IPR036348">
    <property type="entry name" value="WIBG_N_sf"/>
</dbReference>
<protein>
    <recommendedName>
        <fullName evidence="2">Partner of Y14 and mago</fullName>
    </recommendedName>
</protein>
<dbReference type="Pfam" id="PF09282">
    <property type="entry name" value="Mago-bind"/>
    <property type="match status" value="1"/>
</dbReference>
<dbReference type="SUPFAM" id="SSF101931">
    <property type="entry name" value="Pym (Within the bgcn gene intron protein, WIBG), N-terminal domain"/>
    <property type="match status" value="1"/>
</dbReference>
<dbReference type="GO" id="GO:1903259">
    <property type="term" value="P:exon-exon junction complex disassembly"/>
    <property type="evidence" value="ECO:0007669"/>
    <property type="project" value="InterPro"/>
</dbReference>
<name>A0A1Y1N6T6_PHOPY</name>
<organism evidence="5">
    <name type="scientific">Photinus pyralis</name>
    <name type="common">Common eastern firefly</name>
    <name type="synonym">Lampyris pyralis</name>
    <dbReference type="NCBI Taxonomy" id="7054"/>
    <lineage>
        <taxon>Eukaryota</taxon>
        <taxon>Metazoa</taxon>
        <taxon>Ecdysozoa</taxon>
        <taxon>Arthropoda</taxon>
        <taxon>Hexapoda</taxon>
        <taxon>Insecta</taxon>
        <taxon>Pterygota</taxon>
        <taxon>Neoptera</taxon>
        <taxon>Endopterygota</taxon>
        <taxon>Coleoptera</taxon>
        <taxon>Polyphaga</taxon>
        <taxon>Elateriformia</taxon>
        <taxon>Elateroidea</taxon>
        <taxon>Lampyridae</taxon>
        <taxon>Lampyrinae</taxon>
        <taxon>Photinus</taxon>
    </lineage>
</organism>
<sequence>MQAAGDTFIPASQRPDGTWRKARRVKEGYVPQEEVPLYESKGKQFVSQSSKPQRITLPSGEVAQQTIPGLYIIADKGKTKKKQTKNVDEIVKQVDKIKIVDASIKAKVKVAKAPTEKPTKPTEQSNNHDVDPVKRLRNLKKRLREAEQLEENLKNGLLTKPEPDQLAKVQRKNDILMQIYELEKKV</sequence>